<keyword evidence="1" id="KW-0812">Transmembrane</keyword>
<dbReference type="Pfam" id="PF06127">
    <property type="entry name" value="Mpo1-like"/>
    <property type="match status" value="1"/>
</dbReference>
<accession>A0A9X4MWS1</accession>
<organism evidence="2 3">
    <name type="scientific">Profundicola chukchiensis</name>
    <dbReference type="NCBI Taxonomy" id="2961959"/>
    <lineage>
        <taxon>Bacteria</taxon>
        <taxon>Pseudomonadati</taxon>
        <taxon>Bacteroidota</taxon>
        <taxon>Flavobacteriia</taxon>
        <taxon>Flavobacteriales</taxon>
        <taxon>Weeksellaceae</taxon>
        <taxon>Profundicola</taxon>
    </lineage>
</organism>
<name>A0A9X4MWS1_9FLAO</name>
<sequence>MRTITSLLDEYGESHQNHTNKLIHWICVPIIFWSITALLWSVKFSEVMGIQLNLAIIAMLLVWIYYIRLSINLAFGMLIFIFLCFGLSYFIENQFGTETLVYTAIIVFFLAWVGQFYGHKVEGKKPSFIKDKQFLMIGPA</sequence>
<protein>
    <submittedName>
        <fullName evidence="2">DUF962 domain-containing protein</fullName>
    </submittedName>
</protein>
<feature type="transmembrane region" description="Helical" evidence="1">
    <location>
        <begin position="22"/>
        <end position="40"/>
    </location>
</feature>
<evidence type="ECO:0000313" key="3">
    <source>
        <dbReference type="Proteomes" id="UP001152599"/>
    </source>
</evidence>
<feature type="transmembrane region" description="Helical" evidence="1">
    <location>
        <begin position="47"/>
        <end position="67"/>
    </location>
</feature>
<dbReference type="GO" id="GO:0046521">
    <property type="term" value="P:sphingoid catabolic process"/>
    <property type="evidence" value="ECO:0007669"/>
    <property type="project" value="TreeGrafter"/>
</dbReference>
<comment type="caution">
    <text evidence="2">The sequence shown here is derived from an EMBL/GenBank/DDBJ whole genome shotgun (WGS) entry which is preliminary data.</text>
</comment>
<keyword evidence="3" id="KW-1185">Reference proteome</keyword>
<evidence type="ECO:0000313" key="2">
    <source>
        <dbReference type="EMBL" id="MDG4946313.1"/>
    </source>
</evidence>
<dbReference type="Proteomes" id="UP001152599">
    <property type="component" value="Unassembled WGS sequence"/>
</dbReference>
<proteinExistence type="predicted"/>
<keyword evidence="1" id="KW-0472">Membrane</keyword>
<dbReference type="EMBL" id="JANCMU010000004">
    <property type="protein sequence ID" value="MDG4946313.1"/>
    <property type="molecule type" value="Genomic_DNA"/>
</dbReference>
<dbReference type="GO" id="GO:0016020">
    <property type="term" value="C:membrane"/>
    <property type="evidence" value="ECO:0007669"/>
    <property type="project" value="GOC"/>
</dbReference>
<dbReference type="PANTHER" id="PTHR28026">
    <property type="entry name" value="DUF962 DOMAIN PROTEIN (AFU_ORTHOLOGUE AFUA_8G05310)"/>
    <property type="match status" value="1"/>
</dbReference>
<feature type="transmembrane region" description="Helical" evidence="1">
    <location>
        <begin position="73"/>
        <end position="91"/>
    </location>
</feature>
<keyword evidence="1" id="KW-1133">Transmembrane helix</keyword>
<dbReference type="InterPro" id="IPR009305">
    <property type="entry name" value="Mpo1-like"/>
</dbReference>
<feature type="transmembrane region" description="Helical" evidence="1">
    <location>
        <begin position="100"/>
        <end position="118"/>
    </location>
</feature>
<dbReference type="AlphaFoldDB" id="A0A9X4MWS1"/>
<gene>
    <name evidence="2" type="ORF">NMK71_07800</name>
</gene>
<reference evidence="2" key="1">
    <citation type="submission" date="2022-07" db="EMBL/GenBank/DDBJ databases">
        <title>Description and genome-wide analysis of Profundicola chukchiensis gen. nov., sp. nov., marine bacteria isolated from bottom sediments of the Chukchi Sea.</title>
        <authorList>
            <person name="Romanenko L."/>
            <person name="Otstavnykh N."/>
            <person name="Kurilenko V."/>
            <person name="Eremeev V."/>
            <person name="Velansky P."/>
            <person name="Mikhailov V."/>
            <person name="Isaeva M."/>
        </authorList>
    </citation>
    <scope>NUCLEOTIDE SEQUENCE</scope>
    <source>
        <strain evidence="2">KMM 9713</strain>
    </source>
</reference>
<dbReference type="PANTHER" id="PTHR28026:SF9">
    <property type="entry name" value="2-HYDROXY-PALMITIC ACID DIOXYGENASE MPO1"/>
    <property type="match status" value="1"/>
</dbReference>
<dbReference type="RefSeq" id="WP_304417238.1">
    <property type="nucleotide sequence ID" value="NZ_JANAIE010000005.1"/>
</dbReference>
<evidence type="ECO:0000256" key="1">
    <source>
        <dbReference type="SAM" id="Phobius"/>
    </source>
</evidence>